<dbReference type="InterPro" id="IPR003578">
    <property type="entry name" value="Small_GTPase_Rho"/>
</dbReference>
<evidence type="ECO:0000256" key="1">
    <source>
        <dbReference type="ARBA" id="ARBA00022741"/>
    </source>
</evidence>
<dbReference type="GO" id="GO:0003924">
    <property type="term" value="F:GTPase activity"/>
    <property type="evidence" value="ECO:0007669"/>
    <property type="project" value="InterPro"/>
</dbReference>
<dbReference type="PANTHER" id="PTHR24072">
    <property type="entry name" value="RHO FAMILY GTPASE"/>
    <property type="match status" value="1"/>
</dbReference>
<dbReference type="GO" id="GO:0005525">
    <property type="term" value="F:GTP binding"/>
    <property type="evidence" value="ECO:0007669"/>
    <property type="project" value="UniProtKB-KW"/>
</dbReference>
<sequence>MAATKRHSKSDGTVVRASVKVAVAVVGDTGVGKTCMLLAYLTGRFPSNCPEGSVDWHSEFDHLTRHPVQVVIGDVEVNITLVDTVGLDEYQKLRAVVCASADVYLVCFDVTKPATLERVRHHWIPEIREYNSVAPFVLVATKCDERIAAQIEGRSSRDTVSFSQARSAGQELGAITYCECSARNLTGLKKIFEEAAAAGLKKAYPDGMDKKNGCVLA</sequence>
<accession>A0A2T7NWS3</accession>
<protein>
    <submittedName>
        <fullName evidence="3">Uncharacterized protein</fullName>
    </submittedName>
</protein>
<evidence type="ECO:0000256" key="2">
    <source>
        <dbReference type="ARBA" id="ARBA00023134"/>
    </source>
</evidence>
<dbReference type="InterPro" id="IPR027417">
    <property type="entry name" value="P-loop_NTPase"/>
</dbReference>
<dbReference type="Pfam" id="PF00071">
    <property type="entry name" value="Ras"/>
    <property type="match status" value="1"/>
</dbReference>
<reference evidence="3 4" key="1">
    <citation type="submission" date="2018-04" db="EMBL/GenBank/DDBJ databases">
        <title>The genome of golden apple snail Pomacea canaliculata provides insight into stress tolerance and invasive adaptation.</title>
        <authorList>
            <person name="Liu C."/>
            <person name="Liu B."/>
            <person name="Ren Y."/>
            <person name="Zhang Y."/>
            <person name="Wang H."/>
            <person name="Li S."/>
            <person name="Jiang F."/>
            <person name="Yin L."/>
            <person name="Zhang G."/>
            <person name="Qian W."/>
            <person name="Fan W."/>
        </authorList>
    </citation>
    <scope>NUCLEOTIDE SEQUENCE [LARGE SCALE GENOMIC DNA]</scope>
    <source>
        <strain evidence="3">SZHN2017</strain>
        <tissue evidence="3">Muscle</tissue>
    </source>
</reference>
<dbReference type="OMA" id="KTDMREN"/>
<dbReference type="PROSITE" id="PS51420">
    <property type="entry name" value="RHO"/>
    <property type="match status" value="1"/>
</dbReference>
<dbReference type="GO" id="GO:0007264">
    <property type="term" value="P:small GTPase-mediated signal transduction"/>
    <property type="evidence" value="ECO:0007669"/>
    <property type="project" value="InterPro"/>
</dbReference>
<dbReference type="InterPro" id="IPR005225">
    <property type="entry name" value="Small_GTP-bd"/>
</dbReference>
<gene>
    <name evidence="3" type="ORF">C0Q70_13260</name>
</gene>
<dbReference type="PROSITE" id="PS51419">
    <property type="entry name" value="RAB"/>
    <property type="match status" value="1"/>
</dbReference>
<keyword evidence="2" id="KW-0342">GTP-binding</keyword>
<dbReference type="SMART" id="SM00175">
    <property type="entry name" value="RAB"/>
    <property type="match status" value="1"/>
</dbReference>
<proteinExistence type="predicted"/>
<dbReference type="NCBIfam" id="TIGR00231">
    <property type="entry name" value="small_GTP"/>
    <property type="match status" value="1"/>
</dbReference>
<dbReference type="SMART" id="SM00174">
    <property type="entry name" value="RHO"/>
    <property type="match status" value="1"/>
</dbReference>
<dbReference type="CDD" id="cd00157">
    <property type="entry name" value="Rho"/>
    <property type="match status" value="1"/>
</dbReference>
<dbReference type="OrthoDB" id="6053579at2759"/>
<dbReference type="InterPro" id="IPR001806">
    <property type="entry name" value="Small_GTPase"/>
</dbReference>
<dbReference type="AlphaFoldDB" id="A0A2T7NWS3"/>
<dbReference type="SUPFAM" id="SSF52540">
    <property type="entry name" value="P-loop containing nucleoside triphosphate hydrolases"/>
    <property type="match status" value="1"/>
</dbReference>
<comment type="caution">
    <text evidence="3">The sequence shown here is derived from an EMBL/GenBank/DDBJ whole genome shotgun (WGS) entry which is preliminary data.</text>
</comment>
<dbReference type="Gene3D" id="3.40.50.300">
    <property type="entry name" value="P-loop containing nucleotide triphosphate hydrolases"/>
    <property type="match status" value="1"/>
</dbReference>
<dbReference type="PROSITE" id="PS51421">
    <property type="entry name" value="RAS"/>
    <property type="match status" value="1"/>
</dbReference>
<keyword evidence="1" id="KW-0547">Nucleotide-binding</keyword>
<dbReference type="Proteomes" id="UP000245119">
    <property type="component" value="Linkage Group LG8"/>
</dbReference>
<dbReference type="STRING" id="400727.A0A2T7NWS3"/>
<name>A0A2T7NWS3_POMCA</name>
<dbReference type="PRINTS" id="PR00449">
    <property type="entry name" value="RASTRNSFRMNG"/>
</dbReference>
<organism evidence="3 4">
    <name type="scientific">Pomacea canaliculata</name>
    <name type="common">Golden apple snail</name>
    <dbReference type="NCBI Taxonomy" id="400727"/>
    <lineage>
        <taxon>Eukaryota</taxon>
        <taxon>Metazoa</taxon>
        <taxon>Spiralia</taxon>
        <taxon>Lophotrochozoa</taxon>
        <taxon>Mollusca</taxon>
        <taxon>Gastropoda</taxon>
        <taxon>Caenogastropoda</taxon>
        <taxon>Architaenioglossa</taxon>
        <taxon>Ampullarioidea</taxon>
        <taxon>Ampullariidae</taxon>
        <taxon>Pomacea</taxon>
    </lineage>
</organism>
<keyword evidence="4" id="KW-1185">Reference proteome</keyword>
<evidence type="ECO:0000313" key="4">
    <source>
        <dbReference type="Proteomes" id="UP000245119"/>
    </source>
</evidence>
<dbReference type="EMBL" id="PZQS01000008">
    <property type="protein sequence ID" value="PVD25602.1"/>
    <property type="molecule type" value="Genomic_DNA"/>
</dbReference>
<evidence type="ECO:0000313" key="3">
    <source>
        <dbReference type="EMBL" id="PVD25602.1"/>
    </source>
</evidence>
<dbReference type="SMART" id="SM00173">
    <property type="entry name" value="RAS"/>
    <property type="match status" value="1"/>
</dbReference>